<proteinExistence type="predicted"/>
<name>A0A1S5R3T1_9CAUD</name>
<evidence type="ECO:0000313" key="1">
    <source>
        <dbReference type="EMBL" id="AND74964.1"/>
    </source>
</evidence>
<accession>A0A1S5R3T1</accession>
<reference evidence="1 2" key="1">
    <citation type="submission" date="2016-03" db="EMBL/GenBank/DDBJ databases">
        <title>Characterisation of pf16 and phiPMW: Two novel phages infecting Pseudomonas putida PpG1.</title>
        <authorList>
            <person name="Magill D.J."/>
            <person name="Krylov V.N."/>
            <person name="Shaburova O.V."/>
            <person name="Allen C.C.R."/>
            <person name="McGrath J.W."/>
            <person name="Quinn J.P."/>
            <person name="Kulakov L.A."/>
        </authorList>
    </citation>
    <scope>NUCLEOTIDE SEQUENCE [LARGE SCALE GENOMIC DNA]</scope>
</reference>
<organism evidence="1 2">
    <name type="scientific">Pseudomonas phage pf16</name>
    <dbReference type="NCBI Taxonomy" id="1815630"/>
    <lineage>
        <taxon>Viruses</taxon>
        <taxon>Duplodnaviria</taxon>
        <taxon>Heunggongvirae</taxon>
        <taxon>Uroviricota</taxon>
        <taxon>Caudoviricetes</taxon>
        <taxon>Chakrabartyvirus</taxon>
        <taxon>Chakrabartyvirus pf16</taxon>
    </lineage>
</organism>
<dbReference type="Proteomes" id="UP000225821">
    <property type="component" value="Segment"/>
</dbReference>
<gene>
    <name evidence="1" type="ORF">pf16_41</name>
</gene>
<dbReference type="EMBL" id="KU873925">
    <property type="protein sequence ID" value="AND74964.1"/>
    <property type="molecule type" value="Genomic_DNA"/>
</dbReference>
<sequence>MANKPSQYKVILHGNGYAVVGRHTNRMVSQGGGLTREQAREVRDLLEEHTMDTHESFKGFYG</sequence>
<evidence type="ECO:0000313" key="2">
    <source>
        <dbReference type="Proteomes" id="UP000225821"/>
    </source>
</evidence>
<protein>
    <submittedName>
        <fullName evidence="1">Uncharacterized protein</fullName>
    </submittedName>
</protein>
<keyword evidence="2" id="KW-1185">Reference proteome</keyword>